<sequence length="45" mass="5091">MGSCVKAVAWRRPTYVAKTIKERKKALATRPDVKPRSTKLDTKGF</sequence>
<accession>A0A3P6DZK1</accession>
<gene>
    <name evidence="1" type="ORF">BOLC2T12459H</name>
</gene>
<evidence type="ECO:0000313" key="1">
    <source>
        <dbReference type="EMBL" id="VDD27475.1"/>
    </source>
</evidence>
<protein>
    <submittedName>
        <fullName evidence="1">Uncharacterized protein</fullName>
    </submittedName>
</protein>
<organism evidence="1">
    <name type="scientific">Brassica oleracea</name>
    <name type="common">Wild cabbage</name>
    <dbReference type="NCBI Taxonomy" id="3712"/>
    <lineage>
        <taxon>Eukaryota</taxon>
        <taxon>Viridiplantae</taxon>
        <taxon>Streptophyta</taxon>
        <taxon>Embryophyta</taxon>
        <taxon>Tracheophyta</taxon>
        <taxon>Spermatophyta</taxon>
        <taxon>Magnoliopsida</taxon>
        <taxon>eudicotyledons</taxon>
        <taxon>Gunneridae</taxon>
        <taxon>Pentapetalae</taxon>
        <taxon>rosids</taxon>
        <taxon>malvids</taxon>
        <taxon>Brassicales</taxon>
        <taxon>Brassicaceae</taxon>
        <taxon>Brassiceae</taxon>
        <taxon>Brassica</taxon>
    </lineage>
</organism>
<name>A0A3P6DZK1_BRAOL</name>
<dbReference type="EMBL" id="LR031874">
    <property type="protein sequence ID" value="VDD27475.1"/>
    <property type="molecule type" value="Genomic_DNA"/>
</dbReference>
<dbReference type="AlphaFoldDB" id="A0A3P6DZK1"/>
<reference evidence="1" key="1">
    <citation type="submission" date="2018-11" db="EMBL/GenBank/DDBJ databases">
        <authorList>
            <consortium name="Genoscope - CEA"/>
            <person name="William W."/>
        </authorList>
    </citation>
    <scope>NUCLEOTIDE SEQUENCE</scope>
</reference>
<proteinExistence type="predicted"/>